<evidence type="ECO:0000256" key="9">
    <source>
        <dbReference type="ARBA" id="ARBA00038669"/>
    </source>
</evidence>
<dbReference type="Pfam" id="PF00005">
    <property type="entry name" value="ABC_tran"/>
    <property type="match status" value="2"/>
</dbReference>
<evidence type="ECO:0000256" key="7">
    <source>
        <dbReference type="ARBA" id="ARBA00023065"/>
    </source>
</evidence>
<sequence>MTELLTLSDLRVQFDTADGVVDAVDGASFSVSDGQVVGLVGESGSGKSVTAASVLGLQSPGKIRDGRIVYRGTDLTAISEAAHRDYRGTEIGLVPQDVMSTLNPAYDVGEQIAEALRVDEVGDRQRLTDFLQLSPFRGKAWRGYRRRAVDLLAQVGISDPAERVDAYPHELSGGMRQRVLLAMALAGDPALLIADEPTTGLDTTTQANILDRLRTLADERDTSLLVITHDLNVVAEICDRTVVMNDGETVEAGPTERVLQAPDHPYTAELLSCRLGNVESQPSPTTREAAADGGTSSDSPCTPRYRDATDRCADRTPVIETAGLSKAFDLSESLLERLRSGRRTLRAVDNIDLAVYQGETLGIVGESGSGKSTVAKLLAGLSRPTDGAVRFDGDSVGTVTERTDDCRSDIGFVFQDAGESINPRQTVRETIAEPLLEQGWEKERREARVQTLLDRLDLPTAVASRRSHQLSGGQRQRVALARALALEPRVLILDEPTTGLDASTRSRLLDVLDSLQRRLDLTYVVISHDLDVVRHLADRVLVMYLGRVVERGPAELLFDRPSHPYTAALVESIPPLDGTMPLEGEVPSAVDPPSGCAFHTRCPKAEPECVNTVPESRAVGRAETRCHFADAVADGNRTSKHPGCDRKK</sequence>
<dbReference type="SMART" id="SM00382">
    <property type="entry name" value="AAA"/>
    <property type="match status" value="2"/>
</dbReference>
<dbReference type="NCBIfam" id="TIGR01727">
    <property type="entry name" value="oligo_HPY"/>
    <property type="match status" value="1"/>
</dbReference>
<evidence type="ECO:0000256" key="10">
    <source>
        <dbReference type="ARBA" id="ARBA00039098"/>
    </source>
</evidence>
<protein>
    <recommendedName>
        <fullName evidence="11">Nickel import system ATP-binding protein NikD</fullName>
        <ecNumber evidence="10">7.2.2.11</ecNumber>
    </recommendedName>
</protein>
<evidence type="ECO:0000256" key="6">
    <source>
        <dbReference type="ARBA" id="ARBA00022967"/>
    </source>
</evidence>
<dbReference type="EMBL" id="JAMQON010000005">
    <property type="protein sequence ID" value="MDS0260992.1"/>
    <property type="molecule type" value="Genomic_DNA"/>
</dbReference>
<dbReference type="PROSITE" id="PS50893">
    <property type="entry name" value="ABC_TRANSPORTER_2"/>
    <property type="match status" value="2"/>
</dbReference>
<keyword evidence="4" id="KW-0547">Nucleotide-binding</keyword>
<keyword evidence="7" id="KW-0406">Ion transport</keyword>
<evidence type="ECO:0000256" key="11">
    <source>
        <dbReference type="ARBA" id="ARBA00044143"/>
    </source>
</evidence>
<evidence type="ECO:0000256" key="3">
    <source>
        <dbReference type="ARBA" id="ARBA00022475"/>
    </source>
</evidence>
<evidence type="ECO:0000313" key="16">
    <source>
        <dbReference type="Proteomes" id="UP001259659"/>
    </source>
</evidence>
<dbReference type="SUPFAM" id="SSF52540">
    <property type="entry name" value="P-loop containing nucleoside triphosphate hydrolases"/>
    <property type="match status" value="2"/>
</dbReference>
<evidence type="ECO:0000256" key="4">
    <source>
        <dbReference type="ARBA" id="ARBA00022741"/>
    </source>
</evidence>
<name>A0ABU2FFH9_9EURY</name>
<feature type="region of interest" description="Disordered" evidence="13">
    <location>
        <begin position="277"/>
        <end position="308"/>
    </location>
</feature>
<dbReference type="InterPro" id="IPR050388">
    <property type="entry name" value="ABC_Ni/Peptide_Import"/>
</dbReference>
<feature type="domain" description="ABC transporter" evidence="14">
    <location>
        <begin position="5"/>
        <end position="271"/>
    </location>
</feature>
<dbReference type="GO" id="GO:0005524">
    <property type="term" value="F:ATP binding"/>
    <property type="evidence" value="ECO:0007669"/>
    <property type="project" value="UniProtKB-KW"/>
</dbReference>
<dbReference type="InterPro" id="IPR027417">
    <property type="entry name" value="P-loop_NTPase"/>
</dbReference>
<comment type="caution">
    <text evidence="15">The sequence shown here is derived from an EMBL/GenBank/DDBJ whole genome shotgun (WGS) entry which is preliminary data.</text>
</comment>
<accession>A0ABU2FFH9</accession>
<evidence type="ECO:0000256" key="1">
    <source>
        <dbReference type="ARBA" id="ARBA00004202"/>
    </source>
</evidence>
<dbReference type="NCBIfam" id="NF007739">
    <property type="entry name" value="PRK10419.1"/>
    <property type="match status" value="2"/>
</dbReference>
<reference evidence="15 16" key="1">
    <citation type="submission" date="2022-06" db="EMBL/GenBank/DDBJ databases">
        <title>Haloarcula sp. a new haloarchaeum isolate from saline soil.</title>
        <authorList>
            <person name="Strakova D."/>
            <person name="Galisteo C."/>
            <person name="Sanchez-Porro C."/>
            <person name="Ventosa A."/>
        </authorList>
    </citation>
    <scope>NUCLEOTIDE SEQUENCE [LARGE SCALE GENOMIC DNA]</scope>
    <source>
        <strain evidence="15 16">S1CR25-12</strain>
    </source>
</reference>
<evidence type="ECO:0000256" key="13">
    <source>
        <dbReference type="SAM" id="MobiDB-lite"/>
    </source>
</evidence>
<keyword evidence="5 15" id="KW-0067">ATP-binding</keyword>
<dbReference type="CDD" id="cd03257">
    <property type="entry name" value="ABC_NikE_OppD_transporters"/>
    <property type="match status" value="2"/>
</dbReference>
<comment type="catalytic activity">
    <reaction evidence="12">
        <text>Ni(2+)(out) + ATP + H2O = Ni(2+)(in) + ADP + phosphate + H(+)</text>
        <dbReference type="Rhea" id="RHEA:15557"/>
        <dbReference type="ChEBI" id="CHEBI:15377"/>
        <dbReference type="ChEBI" id="CHEBI:15378"/>
        <dbReference type="ChEBI" id="CHEBI:30616"/>
        <dbReference type="ChEBI" id="CHEBI:43474"/>
        <dbReference type="ChEBI" id="CHEBI:49786"/>
        <dbReference type="ChEBI" id="CHEBI:456216"/>
        <dbReference type="EC" id="7.2.2.11"/>
    </reaction>
    <physiologicalReaction direction="left-to-right" evidence="12">
        <dbReference type="Rhea" id="RHEA:15558"/>
    </physiologicalReaction>
</comment>
<dbReference type="NCBIfam" id="NF008453">
    <property type="entry name" value="PRK11308.1"/>
    <property type="match status" value="2"/>
</dbReference>
<dbReference type="PANTHER" id="PTHR43297">
    <property type="entry name" value="OLIGOPEPTIDE TRANSPORT ATP-BINDING PROTEIN APPD"/>
    <property type="match status" value="1"/>
</dbReference>
<evidence type="ECO:0000256" key="5">
    <source>
        <dbReference type="ARBA" id="ARBA00022840"/>
    </source>
</evidence>
<dbReference type="InterPro" id="IPR003439">
    <property type="entry name" value="ABC_transporter-like_ATP-bd"/>
</dbReference>
<keyword evidence="6" id="KW-1278">Translocase</keyword>
<dbReference type="Gene3D" id="3.40.50.300">
    <property type="entry name" value="P-loop containing nucleotide triphosphate hydrolases"/>
    <property type="match status" value="2"/>
</dbReference>
<evidence type="ECO:0000256" key="12">
    <source>
        <dbReference type="ARBA" id="ARBA00048610"/>
    </source>
</evidence>
<dbReference type="Pfam" id="PF08352">
    <property type="entry name" value="oligo_HPY"/>
    <property type="match status" value="2"/>
</dbReference>
<evidence type="ECO:0000313" key="15">
    <source>
        <dbReference type="EMBL" id="MDS0260992.1"/>
    </source>
</evidence>
<keyword evidence="2" id="KW-0813">Transport</keyword>
<gene>
    <name evidence="15" type="ORF">NDI56_16445</name>
</gene>
<dbReference type="Proteomes" id="UP001259659">
    <property type="component" value="Unassembled WGS sequence"/>
</dbReference>
<evidence type="ECO:0000256" key="2">
    <source>
        <dbReference type="ARBA" id="ARBA00022448"/>
    </source>
</evidence>
<organism evidence="15 16">
    <name type="scientific">Haloarcula saliterrae</name>
    <dbReference type="NCBI Taxonomy" id="2950534"/>
    <lineage>
        <taxon>Archaea</taxon>
        <taxon>Methanobacteriati</taxon>
        <taxon>Methanobacteriota</taxon>
        <taxon>Stenosarchaea group</taxon>
        <taxon>Halobacteria</taxon>
        <taxon>Halobacteriales</taxon>
        <taxon>Haloarculaceae</taxon>
        <taxon>Haloarcula</taxon>
    </lineage>
</organism>
<keyword evidence="3" id="KW-1003">Cell membrane</keyword>
<dbReference type="InterPro" id="IPR013563">
    <property type="entry name" value="Oligopep_ABC_C"/>
</dbReference>
<proteinExistence type="predicted"/>
<evidence type="ECO:0000256" key="8">
    <source>
        <dbReference type="ARBA" id="ARBA00023136"/>
    </source>
</evidence>
<keyword evidence="8" id="KW-0472">Membrane</keyword>
<comment type="subcellular location">
    <subcellularLocation>
        <location evidence="1">Cell membrane</location>
        <topology evidence="1">Peripheral membrane protein</topology>
    </subcellularLocation>
</comment>
<dbReference type="EC" id="7.2.2.11" evidence="10"/>
<dbReference type="InterPro" id="IPR003593">
    <property type="entry name" value="AAA+_ATPase"/>
</dbReference>
<dbReference type="InterPro" id="IPR017871">
    <property type="entry name" value="ABC_transporter-like_CS"/>
</dbReference>
<comment type="subunit">
    <text evidence="9">The complex is composed of two ATP-binding proteins (NikD and NikE), two transmembrane proteins (NikB and NikC) and a solute-binding protein (NikA).</text>
</comment>
<feature type="domain" description="ABC transporter" evidence="14">
    <location>
        <begin position="319"/>
        <end position="570"/>
    </location>
</feature>
<evidence type="ECO:0000259" key="14">
    <source>
        <dbReference type="PROSITE" id="PS50893"/>
    </source>
</evidence>
<dbReference type="PROSITE" id="PS00211">
    <property type="entry name" value="ABC_TRANSPORTER_1"/>
    <property type="match status" value="2"/>
</dbReference>
<keyword evidence="16" id="KW-1185">Reference proteome</keyword>
<dbReference type="PANTHER" id="PTHR43297:SF13">
    <property type="entry name" value="NICKEL ABC TRANSPORTER, ATP-BINDING PROTEIN"/>
    <property type="match status" value="1"/>
</dbReference>
<dbReference type="RefSeq" id="WP_310920777.1">
    <property type="nucleotide sequence ID" value="NZ_JAMQON010000005.1"/>
</dbReference>